<dbReference type="EMBL" id="OP031061">
    <property type="protein sequence ID" value="UVN06054.1"/>
    <property type="molecule type" value="Genomic_DNA"/>
</dbReference>
<dbReference type="Proteomes" id="UP001160508">
    <property type="component" value="Segment"/>
</dbReference>
<accession>A0ABY5T2M6</accession>
<evidence type="ECO:0000313" key="1">
    <source>
        <dbReference type="EMBL" id="UVN06054.1"/>
    </source>
</evidence>
<sequence length="141" mass="16042">MNTYVFAAFDADGIRIGETQLNDDALPGHLNTCMSVLCRNSKAKTYRMVTEKGSLLDPLPVNPERYLSHEFRNILTQCDNAWFGAVVKLQTGQKVKLTGFGDSIFDKSYHFTAYHNSEYLLLKSKDLVNAKVIEKGYDYKY</sequence>
<proteinExistence type="predicted"/>
<reference evidence="1" key="1">
    <citation type="submission" date="2022-07" db="EMBL/GenBank/DDBJ databases">
        <authorList>
            <person name="Nishijima S."/>
        </authorList>
    </citation>
    <scope>NUCLEOTIDE SEQUENCE</scope>
    <source>
        <strain evidence="1">1827_77749</strain>
    </source>
</reference>
<organism evidence="1 2">
    <name type="scientific">Bacteriophage sp</name>
    <dbReference type="NCBI Taxonomy" id="38018"/>
    <lineage>
        <taxon>Viruses</taxon>
    </lineage>
</organism>
<protein>
    <submittedName>
        <fullName evidence="1">Uncharacterized protein</fullName>
    </submittedName>
</protein>
<keyword evidence="2" id="KW-1185">Reference proteome</keyword>
<name>A0ABY5T2M6_9VIRU</name>
<evidence type="ECO:0000313" key="2">
    <source>
        <dbReference type="Proteomes" id="UP001160508"/>
    </source>
</evidence>